<comment type="caution">
    <text evidence="2">Lacks conserved residue(s) required for the propagation of feature annotation.</text>
</comment>
<keyword evidence="5" id="KW-1185">Reference proteome</keyword>
<feature type="disulfide bond" evidence="2">
    <location>
        <begin position="8"/>
        <end position="20"/>
    </location>
</feature>
<protein>
    <recommendedName>
        <fullName evidence="3">Chitin-binding type-1 domain-containing protein</fullName>
    </recommendedName>
</protein>
<dbReference type="AlphaFoldDB" id="A0A1Y1UXP9"/>
<dbReference type="Gene3D" id="3.30.60.10">
    <property type="entry name" value="Endochitinase-like"/>
    <property type="match status" value="1"/>
</dbReference>
<feature type="domain" description="Chitin-binding type-1" evidence="3">
    <location>
        <begin position="1"/>
        <end position="40"/>
    </location>
</feature>
<dbReference type="InterPro" id="IPR001002">
    <property type="entry name" value="Chitin-bd_1"/>
</dbReference>
<organism evidence="4 5">
    <name type="scientific">Piromyces finnis</name>
    <dbReference type="NCBI Taxonomy" id="1754191"/>
    <lineage>
        <taxon>Eukaryota</taxon>
        <taxon>Fungi</taxon>
        <taxon>Fungi incertae sedis</taxon>
        <taxon>Chytridiomycota</taxon>
        <taxon>Chytridiomycota incertae sedis</taxon>
        <taxon>Neocallimastigomycetes</taxon>
        <taxon>Neocallimastigales</taxon>
        <taxon>Neocallimastigaceae</taxon>
        <taxon>Piromyces</taxon>
    </lineage>
</organism>
<keyword evidence="2" id="KW-1015">Disulfide bond</keyword>
<evidence type="ECO:0000259" key="3">
    <source>
        <dbReference type="PROSITE" id="PS50941"/>
    </source>
</evidence>
<evidence type="ECO:0000313" key="5">
    <source>
        <dbReference type="Proteomes" id="UP000193719"/>
    </source>
</evidence>
<reference evidence="4 5" key="1">
    <citation type="submission" date="2016-08" db="EMBL/GenBank/DDBJ databases">
        <title>Genomes of anaerobic fungi encode conserved fungal cellulosomes for biomass hydrolysis.</title>
        <authorList>
            <consortium name="DOE Joint Genome Institute"/>
            <person name="Haitjema C.H."/>
            <person name="Gilmore S.P."/>
            <person name="Henske J.K."/>
            <person name="Solomon K.V."/>
            <person name="De Groot R."/>
            <person name="Kuo A."/>
            <person name="Mondo S.J."/>
            <person name="Salamov A.A."/>
            <person name="Labutti K."/>
            <person name="Zhao Z."/>
            <person name="Chiniquy J."/>
            <person name="Barry K."/>
            <person name="Brewer H.M."/>
            <person name="Purvine S.O."/>
            <person name="Wright A.T."/>
            <person name="Boxma B."/>
            <person name="Van Alen T."/>
            <person name="Hackstein J.H."/>
            <person name="Baker S.E."/>
            <person name="Grigoriev I.V."/>
            <person name="O'Malley M.A."/>
        </authorList>
    </citation>
    <scope>NUCLEOTIDE SEQUENCE [LARGE SCALE GENOMIC DNA]</scope>
    <source>
        <strain evidence="5">finn</strain>
    </source>
</reference>
<feature type="non-terminal residue" evidence="4">
    <location>
        <position position="1"/>
    </location>
</feature>
<feature type="non-terminal residue" evidence="4">
    <location>
        <position position="74"/>
    </location>
</feature>
<evidence type="ECO:0000313" key="4">
    <source>
        <dbReference type="EMBL" id="ORX42957.1"/>
    </source>
</evidence>
<dbReference type="GO" id="GO:0008061">
    <property type="term" value="F:chitin binding"/>
    <property type="evidence" value="ECO:0007669"/>
    <property type="project" value="UniProtKB-UniRule"/>
</dbReference>
<dbReference type="EMBL" id="MCFH01000057">
    <property type="protein sequence ID" value="ORX42957.1"/>
    <property type="molecule type" value="Genomic_DNA"/>
</dbReference>
<dbReference type="InterPro" id="IPR036861">
    <property type="entry name" value="Endochitinase-like_sf"/>
</dbReference>
<gene>
    <name evidence="4" type="ORF">BCR36DRAFT_246366</name>
</gene>
<dbReference type="Proteomes" id="UP000193719">
    <property type="component" value="Unassembled WGS sequence"/>
</dbReference>
<reference evidence="4 5" key="2">
    <citation type="submission" date="2016-08" db="EMBL/GenBank/DDBJ databases">
        <title>Pervasive Adenine N6-methylation of Active Genes in Fungi.</title>
        <authorList>
            <consortium name="DOE Joint Genome Institute"/>
            <person name="Mondo S.J."/>
            <person name="Dannebaum R.O."/>
            <person name="Kuo R.C."/>
            <person name="Labutti K."/>
            <person name="Haridas S."/>
            <person name="Kuo A."/>
            <person name="Salamov A."/>
            <person name="Ahrendt S.R."/>
            <person name="Lipzen A."/>
            <person name="Sullivan W."/>
            <person name="Andreopoulos W.B."/>
            <person name="Clum A."/>
            <person name="Lindquist E."/>
            <person name="Daum C."/>
            <person name="Ramamoorthy G.K."/>
            <person name="Gryganskyi A."/>
            <person name="Culley D."/>
            <person name="Magnuson J.K."/>
            <person name="James T.Y."/>
            <person name="O'Malley M.A."/>
            <person name="Stajich J.E."/>
            <person name="Spatafora J.W."/>
            <person name="Visel A."/>
            <person name="Grigoriev I.V."/>
        </authorList>
    </citation>
    <scope>NUCLEOTIDE SEQUENCE [LARGE SCALE GENOMIC DNA]</scope>
    <source>
        <strain evidence="5">finn</strain>
    </source>
</reference>
<dbReference type="OrthoDB" id="5598155at2759"/>
<accession>A0A1Y1UXP9</accession>
<dbReference type="PROSITE" id="PS50941">
    <property type="entry name" value="CHIT_BIND_I_2"/>
    <property type="match status" value="1"/>
</dbReference>
<keyword evidence="1 2" id="KW-0147">Chitin-binding</keyword>
<sequence length="74" mass="8081">CGKDHGKCPSGQCCGLYGYCRIGNQYHGKGCQSEFGECDNNLDKNKINFSTDGVYDVGEGVCPDDQCFSKYGYC</sequence>
<evidence type="ECO:0000256" key="2">
    <source>
        <dbReference type="PROSITE-ProRule" id="PRU00261"/>
    </source>
</evidence>
<comment type="caution">
    <text evidence="4">The sequence shown here is derived from an EMBL/GenBank/DDBJ whole genome shotgun (WGS) entry which is preliminary data.</text>
</comment>
<name>A0A1Y1UXP9_9FUNG</name>
<evidence type="ECO:0000256" key="1">
    <source>
        <dbReference type="ARBA" id="ARBA00022669"/>
    </source>
</evidence>
<dbReference type="SUPFAM" id="SSF57016">
    <property type="entry name" value="Plant lectins/antimicrobial peptides"/>
    <property type="match status" value="1"/>
</dbReference>
<proteinExistence type="predicted"/>